<reference evidence="1 2" key="1">
    <citation type="journal article" date="2021" name="Commun. Biol.">
        <title>Genomic insights into the host specific adaptation of the Pneumocystis genus.</title>
        <authorList>
            <person name="Cisse O.H."/>
            <person name="Ma L."/>
            <person name="Dekker J.P."/>
            <person name="Khil P.P."/>
            <person name="Youn J.-H."/>
            <person name="Brenchley J.M."/>
            <person name="Blair R."/>
            <person name="Pahar B."/>
            <person name="Chabe M."/>
            <person name="Van Rompay K.K.A."/>
            <person name="Keesler R."/>
            <person name="Sukura A."/>
            <person name="Hirsch V."/>
            <person name="Kutty G."/>
            <person name="Liu Y."/>
            <person name="Peng L."/>
            <person name="Chen J."/>
            <person name="Song J."/>
            <person name="Weissenbacher-Lang C."/>
            <person name="Xu J."/>
            <person name="Upham N.S."/>
            <person name="Stajich J.E."/>
            <person name="Cuomo C.A."/>
            <person name="Cushion M.T."/>
            <person name="Kovacs J.A."/>
        </authorList>
    </citation>
    <scope>NUCLEOTIDE SEQUENCE [LARGE SCALE GENOMIC DNA]</scope>
    <source>
        <strain evidence="1 2">RABM</strain>
    </source>
</reference>
<proteinExistence type="predicted"/>
<name>A0ACB7CFG3_9ASCO</name>
<organism evidence="1 2">
    <name type="scientific">Pneumocystis oryctolagi</name>
    <dbReference type="NCBI Taxonomy" id="42067"/>
    <lineage>
        <taxon>Eukaryota</taxon>
        <taxon>Fungi</taxon>
        <taxon>Dikarya</taxon>
        <taxon>Ascomycota</taxon>
        <taxon>Taphrinomycotina</taxon>
        <taxon>Pneumocystomycetes</taxon>
        <taxon>Pneumocystaceae</taxon>
        <taxon>Pneumocystis</taxon>
    </lineage>
</organism>
<comment type="caution">
    <text evidence="1">The sequence shown here is derived from an EMBL/GenBank/DDBJ whole genome shotgun (WGS) entry which is preliminary data.</text>
</comment>
<keyword evidence="2" id="KW-1185">Reference proteome</keyword>
<sequence>MFLWVENVPNDVQNEKSISDMIPWISTSIIFATVTLTSAILIIRSFYLRHLVRYSTAESIPASILNGKHVLSGVVTSVGDADNFRVFHTPGGFFAGWHWLRKIPSSKKELKDQTIHIRLAGIDAPELSHFGKEAQPFGKEAMEWLTSYILGKHVRVRLFSRDRYERIVGAAEVRHWPFIWIKRNVGLQMLKLGLAEVYRSQGAEYGGEKAKMKYYYEEERAKRKKVGMWKQSAKVYESPAEYKRRMAALTPTPFDKTKK</sequence>
<dbReference type="EMBL" id="JABTEG010000001">
    <property type="protein sequence ID" value="KAG4306326.1"/>
    <property type="molecule type" value="Genomic_DNA"/>
</dbReference>
<dbReference type="Proteomes" id="UP000768646">
    <property type="component" value="Unassembled WGS sequence"/>
</dbReference>
<evidence type="ECO:0000313" key="1">
    <source>
        <dbReference type="EMBL" id="KAG4306326.1"/>
    </source>
</evidence>
<gene>
    <name evidence="1" type="ORF">PORY_000314</name>
</gene>
<evidence type="ECO:0000313" key="2">
    <source>
        <dbReference type="Proteomes" id="UP000768646"/>
    </source>
</evidence>
<accession>A0ACB7CFG3</accession>
<protein>
    <submittedName>
        <fullName evidence="1">Uncharacterized protein</fullName>
    </submittedName>
</protein>